<keyword evidence="3" id="KW-0109">Calcium transport</keyword>
<evidence type="ECO:0000256" key="3">
    <source>
        <dbReference type="ARBA" id="ARBA00022568"/>
    </source>
</evidence>
<keyword evidence="17" id="KW-1185">Reference proteome</keyword>
<feature type="transmembrane region" description="Helical" evidence="14">
    <location>
        <begin position="84"/>
        <end position="101"/>
    </location>
</feature>
<evidence type="ECO:0000259" key="15">
    <source>
        <dbReference type="Pfam" id="PF00520"/>
    </source>
</evidence>
<keyword evidence="6" id="KW-0106">Calcium</keyword>
<keyword evidence="8 14" id="KW-1133">Transmembrane helix</keyword>
<evidence type="ECO:0000256" key="2">
    <source>
        <dbReference type="ARBA" id="ARBA00022448"/>
    </source>
</evidence>
<keyword evidence="12" id="KW-0407">Ion channel</keyword>
<dbReference type="GO" id="GO:0098703">
    <property type="term" value="P:calcium ion import across plasma membrane"/>
    <property type="evidence" value="ECO:0007669"/>
    <property type="project" value="TreeGrafter"/>
</dbReference>
<feature type="transmembrane region" description="Helical" evidence="14">
    <location>
        <begin position="1191"/>
        <end position="1215"/>
    </location>
</feature>
<feature type="transmembrane region" description="Helical" evidence="14">
    <location>
        <begin position="121"/>
        <end position="139"/>
    </location>
</feature>
<dbReference type="Gene3D" id="1.20.120.350">
    <property type="entry name" value="Voltage-gated potassium channels. Chain C"/>
    <property type="match status" value="3"/>
</dbReference>
<feature type="region of interest" description="Disordered" evidence="13">
    <location>
        <begin position="339"/>
        <end position="424"/>
    </location>
</feature>
<evidence type="ECO:0000256" key="4">
    <source>
        <dbReference type="ARBA" id="ARBA00022673"/>
    </source>
</evidence>
<gene>
    <name evidence="16" type="ORF">NESM_000560500</name>
</gene>
<dbReference type="GO" id="GO:0008331">
    <property type="term" value="F:high voltage-gated calcium channel activity"/>
    <property type="evidence" value="ECO:0007669"/>
    <property type="project" value="TreeGrafter"/>
</dbReference>
<comment type="subcellular location">
    <subcellularLocation>
        <location evidence="1">Membrane</location>
        <topology evidence="1">Multi-pass membrane protein</topology>
    </subcellularLocation>
</comment>
<evidence type="ECO:0000256" key="7">
    <source>
        <dbReference type="ARBA" id="ARBA00022882"/>
    </source>
</evidence>
<feature type="domain" description="Ion transport" evidence="15">
    <location>
        <begin position="1124"/>
        <end position="1348"/>
    </location>
</feature>
<dbReference type="Pfam" id="PF00520">
    <property type="entry name" value="Ion_trans"/>
    <property type="match status" value="4"/>
</dbReference>
<feature type="transmembrane region" description="Helical" evidence="14">
    <location>
        <begin position="1123"/>
        <end position="1142"/>
    </location>
</feature>
<keyword evidence="7" id="KW-0851">Voltage-gated channel</keyword>
<feature type="transmembrane region" description="Helical" evidence="14">
    <location>
        <begin position="668"/>
        <end position="689"/>
    </location>
</feature>
<feature type="transmembrane region" description="Helical" evidence="14">
    <location>
        <begin position="1236"/>
        <end position="1259"/>
    </location>
</feature>
<feature type="transmembrane region" description="Helical" evidence="14">
    <location>
        <begin position="547"/>
        <end position="574"/>
    </location>
</feature>
<keyword evidence="4" id="KW-0107">Calcium channel</keyword>
<evidence type="ECO:0000256" key="5">
    <source>
        <dbReference type="ARBA" id="ARBA00022692"/>
    </source>
</evidence>
<feature type="transmembrane region" description="Helical" evidence="14">
    <location>
        <begin position="925"/>
        <end position="945"/>
    </location>
</feature>
<dbReference type="InterPro" id="IPR050599">
    <property type="entry name" value="VDCC_alpha-1_subunit"/>
</dbReference>
<feature type="domain" description="Ion transport" evidence="15">
    <location>
        <begin position="482"/>
        <end position="689"/>
    </location>
</feature>
<feature type="domain" description="Ion transport" evidence="15">
    <location>
        <begin position="57"/>
        <end position="332"/>
    </location>
</feature>
<feature type="transmembrane region" description="Helical" evidence="14">
    <location>
        <begin position="595"/>
        <end position="619"/>
    </location>
</feature>
<feature type="transmembrane region" description="Helical" evidence="14">
    <location>
        <begin position="53"/>
        <end position="72"/>
    </location>
</feature>
<feature type="transmembrane region" description="Helical" evidence="14">
    <location>
        <begin position="512"/>
        <end position="535"/>
    </location>
</feature>
<evidence type="ECO:0000256" key="13">
    <source>
        <dbReference type="SAM" id="MobiDB-lite"/>
    </source>
</evidence>
<feature type="transmembrane region" description="Helical" evidence="14">
    <location>
        <begin position="817"/>
        <end position="839"/>
    </location>
</feature>
<feature type="transmembrane region" description="Helical" evidence="14">
    <location>
        <begin position="1033"/>
        <end position="1059"/>
    </location>
</feature>
<organism evidence="16 17">
    <name type="scientific">Novymonas esmeraldas</name>
    <dbReference type="NCBI Taxonomy" id="1808958"/>
    <lineage>
        <taxon>Eukaryota</taxon>
        <taxon>Discoba</taxon>
        <taxon>Euglenozoa</taxon>
        <taxon>Kinetoplastea</taxon>
        <taxon>Metakinetoplastina</taxon>
        <taxon>Trypanosomatida</taxon>
        <taxon>Trypanosomatidae</taxon>
        <taxon>Novymonas</taxon>
    </lineage>
</organism>
<feature type="transmembrane region" description="Helical" evidence="14">
    <location>
        <begin position="1321"/>
        <end position="1354"/>
    </location>
</feature>
<feature type="compositionally biased region" description="Low complexity" evidence="13">
    <location>
        <begin position="355"/>
        <end position="372"/>
    </location>
</feature>
<dbReference type="SUPFAM" id="SSF81324">
    <property type="entry name" value="Voltage-gated potassium channels"/>
    <property type="match status" value="3"/>
</dbReference>
<feature type="transmembrane region" description="Helical" evidence="14">
    <location>
        <begin position="478"/>
        <end position="500"/>
    </location>
</feature>
<accession>A0AAW0ES74</accession>
<keyword evidence="5 14" id="KW-0812">Transmembrane</keyword>
<evidence type="ECO:0000256" key="12">
    <source>
        <dbReference type="ARBA" id="ARBA00023303"/>
    </source>
</evidence>
<evidence type="ECO:0000256" key="10">
    <source>
        <dbReference type="ARBA" id="ARBA00023136"/>
    </source>
</evidence>
<evidence type="ECO:0000313" key="17">
    <source>
        <dbReference type="Proteomes" id="UP001430356"/>
    </source>
</evidence>
<sequence length="1551" mass="168657">MQYVLLASSRIAAVHRWTPTHVTCSNDGATTFGCIAPTNAARRFCVRLILSRGVQACWFVLTCLSTAVALAIQPRYDMGSATYATLFAVQVVCLVFFWGRMVAEVIANGLVEAPRGFLRSVWNWMELVVNVFGLLQVIPPTFRIRWMRSFAAARPLRFFIFVPWWRQHLVPLGRVFPRLFDVMATLGLCLTALALIGVMTVGAALQKRCYITATAPSSPYSRLTLPFRLRNISAACGTGLACPVIAPDTTVQCLSLPAAPHSHIISYENAGTALLLMFKVASMDMWFENVEEVMTVRGPDAALYLVVVALVALFFFSLFTSVVYNAYARFDAATAAPPLAGGGAAARQQRHNCGVQTRSVRASSRSQTTASRGSPSQRLAHSGEWPGEDNDDDDDGERWGRGNPLCGSGASAVHGQSAEDVSAGPAASGRRAAAARDFFRDLAVTGFWAALRGLEVTTTAGPGAAPRVPLAAALVDSLVAVVLFMLVSLVNIILLASASASQSDTARRVMHLASAALSIACLVPVVLRLIAFGVVRTAVDAWNYVDVMGAVSGLLELAAPSIFAYRAVCVLRVLRYVRVAKYLSPLYHYQYRIKSLGSLLLLATATLALYALLGMQLFADTFVATATSTPVQNGDFSTVWTALLACFRAFTGDVWTRYMVAVGEHGTVATAALFFVSLQLFSHVMLFALGNSIILLGSRDAARDVDAQRSAEFPPLLLLPPLSHAEGTAADMGPTASRWRWRRRVAWGTRSGPVAEKLLRVRGNAFLLLDPANAVRLLLLRVLGSLSYTVASTLCVLLGTIALFFERRRLDAGTARALHIVNILYAVLFGLEMLVKWVAYGVLTPGGHSGEDSDREGRVEYMPAYFRHPLNWVDFVANVLSFAAIAYPPLRAGRAIRAVRLCTTQERPNTAFLELVKVLRHTCRVAPLIVFLYVAFAVAGMQMFAGGLDRCTDAAVVRQSSCTGRFNTTVVGYTGNVSVEAVRQWVRPPFHYDAFGPALLSVLAMTTVNHWGAFMDDVMAVGDPSASYNHAGYYVLFPIAALLLIRFFAVRTIAAVLVAELRRVLMESMGTTQRTQHQTRFVVSRECICYMAGLQRLLPPLPNRVSRLCHRILSARPPHWPNTAFRVGVLAVLVVVCGFVAATHVGEALWQQRMVLGVYCVAVAVCGLEVLLAFLAYGARHLRRMSYVADVVLVALLVIGAASSTLRFLRVCVFVKLMKDASTGLTLLPAVRHIRVLLSAGALGLFVLFTYAVVGTVLLGNIAPDGVYLTERRNFSTVIGSLLVLFDCSTFDQWHRVMHACFDGAACRDDPSATCGHTPNAVVFFVSFIVIESLVVAQLIFAAMVMTFTVPLFVDVIDPFVAVRRAWETGIGAGECACDFNAFLALLPRLPASLTDGITCEGASEADVIAFLSSLRLPLDEHLRLRYKDLLRGFGYRRYRIDLTDRRADAHARDRPTCLTAGEYYAQLVRRKFCDDVSRRAQATMEGVGCLDSAALASSPPHTGVGTHDVLRRHGDDLLVPKGALPIPSSNVFLYTFPGESNDVAGFTTAL</sequence>
<comment type="caution">
    <text evidence="16">The sequence shown here is derived from an EMBL/GenBank/DDBJ whole genome shotgun (WGS) entry which is preliminary data.</text>
</comment>
<dbReference type="Proteomes" id="UP001430356">
    <property type="component" value="Unassembled WGS sequence"/>
</dbReference>
<evidence type="ECO:0000313" key="16">
    <source>
        <dbReference type="EMBL" id="KAK7196249.1"/>
    </source>
</evidence>
<keyword evidence="11" id="KW-0325">Glycoprotein</keyword>
<feature type="transmembrane region" description="Helical" evidence="14">
    <location>
        <begin position="639"/>
        <end position="656"/>
    </location>
</feature>
<proteinExistence type="predicted"/>
<protein>
    <submittedName>
        <fullName evidence="16">Ion transport protein</fullName>
    </submittedName>
</protein>
<evidence type="ECO:0000256" key="6">
    <source>
        <dbReference type="ARBA" id="ARBA00022837"/>
    </source>
</evidence>
<evidence type="ECO:0000256" key="14">
    <source>
        <dbReference type="SAM" id="Phobius"/>
    </source>
</evidence>
<dbReference type="PANTHER" id="PTHR45628:SF7">
    <property type="entry name" value="VOLTAGE-DEPENDENT CALCIUM CHANNEL TYPE A SUBUNIT ALPHA-1"/>
    <property type="match status" value="1"/>
</dbReference>
<keyword evidence="10 14" id="KW-0472">Membrane</keyword>
<dbReference type="EMBL" id="JAECZO010000071">
    <property type="protein sequence ID" value="KAK7196249.1"/>
    <property type="molecule type" value="Genomic_DNA"/>
</dbReference>
<reference evidence="16 17" key="1">
    <citation type="journal article" date="2021" name="MBio">
        <title>A New Model Trypanosomatid, Novymonas esmeraldas: Genomic Perception of Its 'Candidatus Pandoraea novymonadis' Endosymbiont.</title>
        <authorList>
            <person name="Zakharova A."/>
            <person name="Saura A."/>
            <person name="Butenko A."/>
            <person name="Podesvova L."/>
            <person name="Warmusova S."/>
            <person name="Kostygov A.Y."/>
            <person name="Nenarokova A."/>
            <person name="Lukes J."/>
            <person name="Opperdoes F.R."/>
            <person name="Yurchenko V."/>
        </authorList>
    </citation>
    <scope>NUCLEOTIDE SEQUENCE [LARGE SCALE GENOMIC DNA]</scope>
    <source>
        <strain evidence="16 17">E262AT.01</strain>
    </source>
</reference>
<feature type="transmembrane region" description="Helical" evidence="14">
    <location>
        <begin position="786"/>
        <end position="805"/>
    </location>
</feature>
<name>A0AAW0ES74_9TRYP</name>
<dbReference type="GO" id="GO:0005891">
    <property type="term" value="C:voltage-gated calcium channel complex"/>
    <property type="evidence" value="ECO:0007669"/>
    <property type="project" value="TreeGrafter"/>
</dbReference>
<dbReference type="PANTHER" id="PTHR45628">
    <property type="entry name" value="VOLTAGE-DEPENDENT CALCIUM CHANNEL TYPE A SUBUNIT ALPHA-1"/>
    <property type="match status" value="1"/>
</dbReference>
<evidence type="ECO:0000256" key="9">
    <source>
        <dbReference type="ARBA" id="ARBA00023065"/>
    </source>
</evidence>
<evidence type="ECO:0000256" key="11">
    <source>
        <dbReference type="ARBA" id="ARBA00023180"/>
    </source>
</evidence>
<feature type="transmembrane region" description="Helical" evidence="14">
    <location>
        <begin position="185"/>
        <end position="205"/>
    </location>
</feature>
<feature type="domain" description="Ion transport" evidence="15">
    <location>
        <begin position="788"/>
        <end position="1059"/>
    </location>
</feature>
<feature type="transmembrane region" description="Helical" evidence="14">
    <location>
        <begin position="994"/>
        <end position="1012"/>
    </location>
</feature>
<dbReference type="InterPro" id="IPR027359">
    <property type="entry name" value="Volt_channel_dom_sf"/>
</dbReference>
<dbReference type="Gene3D" id="1.10.287.70">
    <property type="match status" value="4"/>
</dbReference>
<feature type="compositionally biased region" description="Acidic residues" evidence="13">
    <location>
        <begin position="386"/>
        <end position="396"/>
    </location>
</feature>
<feature type="transmembrane region" description="Helical" evidence="14">
    <location>
        <begin position="872"/>
        <end position="890"/>
    </location>
</feature>
<keyword evidence="9" id="KW-0406">Ion transport</keyword>
<feature type="transmembrane region" description="Helical" evidence="14">
    <location>
        <begin position="302"/>
        <end position="324"/>
    </location>
</feature>
<feature type="transmembrane region" description="Helical" evidence="14">
    <location>
        <begin position="1154"/>
        <end position="1179"/>
    </location>
</feature>
<evidence type="ECO:0000256" key="8">
    <source>
        <dbReference type="ARBA" id="ARBA00022989"/>
    </source>
</evidence>
<dbReference type="InterPro" id="IPR005821">
    <property type="entry name" value="Ion_trans_dom"/>
</dbReference>
<keyword evidence="2" id="KW-0813">Transport</keyword>
<evidence type="ECO:0000256" key="1">
    <source>
        <dbReference type="ARBA" id="ARBA00004141"/>
    </source>
</evidence>